<organism evidence="2 3">
    <name type="scientific">Perilla frutescens var. hirtella</name>
    <name type="common">Perilla citriodora</name>
    <name type="synonym">Perilla setoyensis</name>
    <dbReference type="NCBI Taxonomy" id="608512"/>
    <lineage>
        <taxon>Eukaryota</taxon>
        <taxon>Viridiplantae</taxon>
        <taxon>Streptophyta</taxon>
        <taxon>Embryophyta</taxon>
        <taxon>Tracheophyta</taxon>
        <taxon>Spermatophyta</taxon>
        <taxon>Magnoliopsida</taxon>
        <taxon>eudicotyledons</taxon>
        <taxon>Gunneridae</taxon>
        <taxon>Pentapetalae</taxon>
        <taxon>asterids</taxon>
        <taxon>lamiids</taxon>
        <taxon>Lamiales</taxon>
        <taxon>Lamiaceae</taxon>
        <taxon>Nepetoideae</taxon>
        <taxon>Elsholtzieae</taxon>
        <taxon>Perilla</taxon>
    </lineage>
</organism>
<keyword evidence="1" id="KW-0812">Transmembrane</keyword>
<dbReference type="InterPro" id="IPR002591">
    <property type="entry name" value="Phosphodiest/P_Trfase"/>
</dbReference>
<accession>A0AAD4IUR8</accession>
<dbReference type="EMBL" id="SDAM02002093">
    <property type="protein sequence ID" value="KAH6821466.1"/>
    <property type="molecule type" value="Genomic_DNA"/>
</dbReference>
<evidence type="ECO:0000313" key="2">
    <source>
        <dbReference type="EMBL" id="KAH6821466.1"/>
    </source>
</evidence>
<evidence type="ECO:0000313" key="3">
    <source>
        <dbReference type="Proteomes" id="UP001190926"/>
    </source>
</evidence>
<dbReference type="PANTHER" id="PTHR10151:SF120">
    <property type="entry name" value="BIS(5'-ADENOSYL)-TRIPHOSPHATASE"/>
    <property type="match status" value="1"/>
</dbReference>
<protein>
    <submittedName>
        <fullName evidence="2">Uncharacterized protein</fullName>
    </submittedName>
</protein>
<keyword evidence="3" id="KW-1185">Reference proteome</keyword>
<proteinExistence type="predicted"/>
<dbReference type="PANTHER" id="PTHR10151">
    <property type="entry name" value="ECTONUCLEOTIDE PYROPHOSPHATASE/PHOSPHODIESTERASE"/>
    <property type="match status" value="1"/>
</dbReference>
<dbReference type="InterPro" id="IPR017850">
    <property type="entry name" value="Alkaline_phosphatase_core_sf"/>
</dbReference>
<evidence type="ECO:0000256" key="1">
    <source>
        <dbReference type="SAM" id="Phobius"/>
    </source>
</evidence>
<dbReference type="Pfam" id="PF01663">
    <property type="entry name" value="Phosphodiest"/>
    <property type="match status" value="1"/>
</dbReference>
<dbReference type="SUPFAM" id="SSF53649">
    <property type="entry name" value="Alkaline phosphatase-like"/>
    <property type="match status" value="1"/>
</dbReference>
<dbReference type="Proteomes" id="UP001190926">
    <property type="component" value="Unassembled WGS sequence"/>
</dbReference>
<dbReference type="Gene3D" id="3.40.720.10">
    <property type="entry name" value="Alkaline Phosphatase, subunit A"/>
    <property type="match status" value="1"/>
</dbReference>
<dbReference type="GO" id="GO:0005773">
    <property type="term" value="C:vacuole"/>
    <property type="evidence" value="ECO:0007669"/>
    <property type="project" value="TreeGrafter"/>
</dbReference>
<feature type="transmembrane region" description="Helical" evidence="1">
    <location>
        <begin position="46"/>
        <end position="68"/>
    </location>
</feature>
<name>A0AAD4IUR8_PERFH</name>
<dbReference type="AlphaFoldDB" id="A0AAD4IUR8"/>
<reference evidence="2 3" key="1">
    <citation type="journal article" date="2021" name="Nat. Commun.">
        <title>Incipient diploidization of the medicinal plant Perilla within 10,000 years.</title>
        <authorList>
            <person name="Zhang Y."/>
            <person name="Shen Q."/>
            <person name="Leng L."/>
            <person name="Zhang D."/>
            <person name="Chen S."/>
            <person name="Shi Y."/>
            <person name="Ning Z."/>
            <person name="Chen S."/>
        </authorList>
    </citation>
    <scope>NUCLEOTIDE SEQUENCE [LARGE SCALE GENOMIC DNA]</scope>
    <source>
        <strain evidence="3">cv. PC099</strain>
    </source>
</reference>
<sequence length="192" mass="21220">MEPTLNNSIPISTKEVEDDLRASSSAALLSATHHHSSSSHSPKKTAAATFVFISLVISTAVAFTFLFFSASPPSSRVHLDSTAELSRPLSKLKYPVVLIISSDGFRFGYQYKTHLPNINRLINNGTEAQRGLIPVFPTLTFPNHYSIITGLHPAYNGIINNYFTDPVTGEKFNMGSHEPEWCISHGFEGRRR</sequence>
<dbReference type="GO" id="GO:0016787">
    <property type="term" value="F:hydrolase activity"/>
    <property type="evidence" value="ECO:0007669"/>
    <property type="project" value="UniProtKB-ARBA"/>
</dbReference>
<gene>
    <name evidence="2" type="ORF">C2S53_019720</name>
</gene>
<keyword evidence="1" id="KW-1133">Transmembrane helix</keyword>
<comment type="caution">
    <text evidence="2">The sequence shown here is derived from an EMBL/GenBank/DDBJ whole genome shotgun (WGS) entry which is preliminary data.</text>
</comment>
<keyword evidence="1" id="KW-0472">Membrane</keyword>